<accession>I0YY02</accession>
<dbReference type="PROSITE" id="PS51683">
    <property type="entry name" value="SAM_OMT_II"/>
    <property type="match status" value="1"/>
</dbReference>
<protein>
    <submittedName>
        <fullName evidence="6">S-adenosyl-L-methionine-dependent methyltransferase</fullName>
    </submittedName>
</protein>
<evidence type="ECO:0000256" key="3">
    <source>
        <dbReference type="ARBA" id="ARBA00022691"/>
    </source>
</evidence>
<dbReference type="InterPro" id="IPR001077">
    <property type="entry name" value="COMT_C"/>
</dbReference>
<evidence type="ECO:0000256" key="2">
    <source>
        <dbReference type="ARBA" id="ARBA00022679"/>
    </source>
</evidence>
<dbReference type="GO" id="GO:0008171">
    <property type="term" value="F:O-methyltransferase activity"/>
    <property type="evidence" value="ECO:0007669"/>
    <property type="project" value="InterPro"/>
</dbReference>
<evidence type="ECO:0000313" key="6">
    <source>
        <dbReference type="EMBL" id="EIE23271.1"/>
    </source>
</evidence>
<dbReference type="PIRSF" id="PIRSF005739">
    <property type="entry name" value="O-mtase"/>
    <property type="match status" value="1"/>
</dbReference>
<dbReference type="InterPro" id="IPR016461">
    <property type="entry name" value="COMT-like"/>
</dbReference>
<proteinExistence type="predicted"/>
<evidence type="ECO:0000259" key="5">
    <source>
        <dbReference type="Pfam" id="PF00891"/>
    </source>
</evidence>
<reference evidence="6 7" key="1">
    <citation type="journal article" date="2012" name="Genome Biol.">
        <title>The genome of the polar eukaryotic microalga coccomyxa subellipsoidea reveals traits of cold adaptation.</title>
        <authorList>
            <person name="Blanc G."/>
            <person name="Agarkova I."/>
            <person name="Grimwood J."/>
            <person name="Kuo A."/>
            <person name="Brueggeman A."/>
            <person name="Dunigan D."/>
            <person name="Gurnon J."/>
            <person name="Ladunga I."/>
            <person name="Lindquist E."/>
            <person name="Lucas S."/>
            <person name="Pangilinan J."/>
            <person name="Proschold T."/>
            <person name="Salamov A."/>
            <person name="Schmutz J."/>
            <person name="Weeks D."/>
            <person name="Yamada T."/>
            <person name="Claverie J.M."/>
            <person name="Grigoriev I."/>
            <person name="Van Etten J."/>
            <person name="Lomsadze A."/>
            <person name="Borodovsky M."/>
        </authorList>
    </citation>
    <scope>NUCLEOTIDE SEQUENCE [LARGE SCALE GENOMIC DNA]</scope>
    <source>
        <strain evidence="6 7">C-169</strain>
    </source>
</reference>
<name>I0YY02_COCSC</name>
<keyword evidence="3" id="KW-0949">S-adenosyl-L-methionine</keyword>
<dbReference type="Pfam" id="PF00891">
    <property type="entry name" value="Methyltransf_2"/>
    <property type="match status" value="1"/>
</dbReference>
<dbReference type="SUPFAM" id="SSF53335">
    <property type="entry name" value="S-adenosyl-L-methionine-dependent methyltransferases"/>
    <property type="match status" value="1"/>
</dbReference>
<feature type="active site" description="Proton acceptor" evidence="4">
    <location>
        <position position="249"/>
    </location>
</feature>
<dbReference type="InterPro" id="IPR029063">
    <property type="entry name" value="SAM-dependent_MTases_sf"/>
</dbReference>
<evidence type="ECO:0000256" key="1">
    <source>
        <dbReference type="ARBA" id="ARBA00022603"/>
    </source>
</evidence>
<comment type="caution">
    <text evidence="6">The sequence shown here is derived from an EMBL/GenBank/DDBJ whole genome shotgun (WGS) entry which is preliminary data.</text>
</comment>
<dbReference type="RefSeq" id="XP_005647815.1">
    <property type="nucleotide sequence ID" value="XM_005647758.1"/>
</dbReference>
<dbReference type="GO" id="GO:0032259">
    <property type="term" value="P:methylation"/>
    <property type="evidence" value="ECO:0007669"/>
    <property type="project" value="UniProtKB-KW"/>
</dbReference>
<keyword evidence="2" id="KW-0808">Transferase</keyword>
<dbReference type="KEGG" id="csl:COCSUDRAFT_63626"/>
<dbReference type="eggNOG" id="KOG3178">
    <property type="taxonomic scope" value="Eukaryota"/>
</dbReference>
<dbReference type="Proteomes" id="UP000007264">
    <property type="component" value="Unassembled WGS sequence"/>
</dbReference>
<feature type="domain" description="O-methyltransferase C-terminal" evidence="5">
    <location>
        <begin position="118"/>
        <end position="323"/>
    </location>
</feature>
<dbReference type="PANTHER" id="PTHR43712">
    <property type="entry name" value="PUTATIVE (AFU_ORTHOLOGUE AFUA_4G14580)-RELATED"/>
    <property type="match status" value="1"/>
</dbReference>
<dbReference type="InterPro" id="IPR036388">
    <property type="entry name" value="WH-like_DNA-bd_sf"/>
</dbReference>
<gene>
    <name evidence="6" type="ORF">COCSUDRAFT_63626</name>
</gene>
<dbReference type="OrthoDB" id="1606438at2759"/>
<evidence type="ECO:0000313" key="7">
    <source>
        <dbReference type="Proteomes" id="UP000007264"/>
    </source>
</evidence>
<dbReference type="PANTHER" id="PTHR43712:SF2">
    <property type="entry name" value="O-METHYLTRANSFERASE CICE"/>
    <property type="match status" value="1"/>
</dbReference>
<organism evidence="6 7">
    <name type="scientific">Coccomyxa subellipsoidea (strain C-169)</name>
    <name type="common">Green microalga</name>
    <dbReference type="NCBI Taxonomy" id="574566"/>
    <lineage>
        <taxon>Eukaryota</taxon>
        <taxon>Viridiplantae</taxon>
        <taxon>Chlorophyta</taxon>
        <taxon>core chlorophytes</taxon>
        <taxon>Trebouxiophyceae</taxon>
        <taxon>Trebouxiophyceae incertae sedis</taxon>
        <taxon>Coccomyxaceae</taxon>
        <taxon>Coccomyxa</taxon>
        <taxon>Coccomyxa subellipsoidea</taxon>
    </lineage>
</organism>
<dbReference type="AlphaFoldDB" id="I0YY02"/>
<keyword evidence="7" id="KW-1185">Reference proteome</keyword>
<dbReference type="Gene3D" id="3.40.50.150">
    <property type="entry name" value="Vaccinia Virus protein VP39"/>
    <property type="match status" value="1"/>
</dbReference>
<dbReference type="Gene3D" id="1.10.10.10">
    <property type="entry name" value="Winged helix-like DNA-binding domain superfamily/Winged helix DNA-binding domain"/>
    <property type="match status" value="1"/>
</dbReference>
<keyword evidence="1 6" id="KW-0489">Methyltransferase</keyword>
<evidence type="ECO:0000256" key="4">
    <source>
        <dbReference type="PIRSR" id="PIRSR005739-1"/>
    </source>
</evidence>
<dbReference type="EMBL" id="AGSI01000008">
    <property type="protein sequence ID" value="EIE23271.1"/>
    <property type="molecule type" value="Genomic_DNA"/>
</dbReference>
<sequence>MEAAWQEAKLMRDWSNPPPWPVFAFGIWLLSLLKRFMQWIQPPPLTLFDISMGVEKKRLYRVMRSAIQMGVFAAIKPKEAGGAVRFKNNRLSACLREDHPNCLRHMMLHFTEHNQPAFDELAWAVRTNGNAWKKTHEGLSQFEWLQRDPKEEHKFSKAMQQVDGLGTHAMATDYGWNGHSRIVDIGGAYGSFMAHLLSVIERAKDMWAEDPQWSTLAPRLKLVAGDFFDADTLPKAADGDVYVMRLILHDWDDSDCVRILSNLRRAMGSADARLLIVETTLGAEFSDPLFQRALLDVHMMVVHNGAERTVSEWKDILQKANFSFGRHIPTRGVFSIVEAFPA</sequence>
<dbReference type="GeneID" id="17041259"/>